<dbReference type="Proteomes" id="UP000813385">
    <property type="component" value="Unassembled WGS sequence"/>
</dbReference>
<comment type="caution">
    <text evidence="9">The sequence shown here is derived from an EMBL/GenBank/DDBJ whole genome shotgun (WGS) entry which is preliminary data.</text>
</comment>
<dbReference type="PANTHER" id="PTHR21396">
    <property type="entry name" value="39S RIBOSOMAL PROTEIN L43"/>
    <property type="match status" value="1"/>
</dbReference>
<accession>A0A8K0T9E5</accession>
<proteinExistence type="inferred from homology"/>
<evidence type="ECO:0000256" key="7">
    <source>
        <dbReference type="SAM" id="MobiDB-lite"/>
    </source>
</evidence>
<protein>
    <recommendedName>
        <fullName evidence="6">Large ribosomal subunit protein mL43</fullName>
    </recommendedName>
</protein>
<name>A0A8K0T9E5_9PEZI</name>
<evidence type="ECO:0000259" key="8">
    <source>
        <dbReference type="SMART" id="SM00916"/>
    </source>
</evidence>
<keyword evidence="10" id="KW-1185">Reference proteome</keyword>
<dbReference type="OrthoDB" id="88at2759"/>
<organism evidence="9 10">
    <name type="scientific">Plectosphaerella cucumerina</name>
    <dbReference type="NCBI Taxonomy" id="40658"/>
    <lineage>
        <taxon>Eukaryota</taxon>
        <taxon>Fungi</taxon>
        <taxon>Dikarya</taxon>
        <taxon>Ascomycota</taxon>
        <taxon>Pezizomycotina</taxon>
        <taxon>Sordariomycetes</taxon>
        <taxon>Hypocreomycetidae</taxon>
        <taxon>Glomerellales</taxon>
        <taxon>Plectosphaerellaceae</taxon>
        <taxon>Plectosphaerella</taxon>
    </lineage>
</organism>
<comment type="similarity">
    <text evidence="2">Belongs to the mitochondrion-specific ribosomal protein mL43 family.</text>
</comment>
<feature type="domain" description="Ribosomal protein/NADH dehydrogenase" evidence="8">
    <location>
        <begin position="32"/>
        <end position="105"/>
    </location>
</feature>
<dbReference type="PANTHER" id="PTHR21396:SF2">
    <property type="entry name" value="LARGE RIBOSOMAL SUBUNIT PROTEIN ML43"/>
    <property type="match status" value="1"/>
</dbReference>
<gene>
    <name evidence="9" type="ORF">B0T11DRAFT_290041</name>
</gene>
<dbReference type="SUPFAM" id="SSF52833">
    <property type="entry name" value="Thioredoxin-like"/>
    <property type="match status" value="1"/>
</dbReference>
<comment type="subcellular location">
    <subcellularLocation>
        <location evidence="1">Mitochondrion</location>
    </subcellularLocation>
</comment>
<dbReference type="Gene3D" id="3.40.30.10">
    <property type="entry name" value="Glutaredoxin"/>
    <property type="match status" value="1"/>
</dbReference>
<dbReference type="GO" id="GO:0003735">
    <property type="term" value="F:structural constituent of ribosome"/>
    <property type="evidence" value="ECO:0007669"/>
    <property type="project" value="InterPro"/>
</dbReference>
<evidence type="ECO:0000256" key="3">
    <source>
        <dbReference type="ARBA" id="ARBA00022980"/>
    </source>
</evidence>
<dbReference type="InterPro" id="IPR007741">
    <property type="entry name" value="Ribosomal_mL43/mS25/NADH_DH"/>
</dbReference>
<dbReference type="SMART" id="SM00916">
    <property type="entry name" value="L51_S25_CI-B8"/>
    <property type="match status" value="1"/>
</dbReference>
<evidence type="ECO:0000256" key="5">
    <source>
        <dbReference type="ARBA" id="ARBA00023274"/>
    </source>
</evidence>
<dbReference type="AlphaFoldDB" id="A0A8K0T9E5"/>
<evidence type="ECO:0000256" key="4">
    <source>
        <dbReference type="ARBA" id="ARBA00023128"/>
    </source>
</evidence>
<evidence type="ECO:0000256" key="6">
    <source>
        <dbReference type="ARBA" id="ARBA00035188"/>
    </source>
</evidence>
<sequence>MTIQALKTVSSGRNGLGAFILQCKKLDFHYCDWAGSSKGMNGFLKSQLPKFAAAHPQIEISVSPKPANHPYIIGHYINGRTRALCVKNMEPLEILKHAESLRDTNGDKLKRVNKPVSSENPSVRGVWSPYHGDGMAV</sequence>
<dbReference type="Pfam" id="PF05047">
    <property type="entry name" value="L51_S25_CI-B8"/>
    <property type="match status" value="1"/>
</dbReference>
<dbReference type="InterPro" id="IPR039927">
    <property type="entry name" value="Ribosomal_mL43"/>
</dbReference>
<dbReference type="InterPro" id="IPR036249">
    <property type="entry name" value="Thioredoxin-like_sf"/>
</dbReference>
<evidence type="ECO:0000256" key="2">
    <source>
        <dbReference type="ARBA" id="ARBA00006073"/>
    </source>
</evidence>
<reference evidence="9" key="1">
    <citation type="journal article" date="2021" name="Nat. Commun.">
        <title>Genetic determinants of endophytism in the Arabidopsis root mycobiome.</title>
        <authorList>
            <person name="Mesny F."/>
            <person name="Miyauchi S."/>
            <person name="Thiergart T."/>
            <person name="Pickel B."/>
            <person name="Atanasova L."/>
            <person name="Karlsson M."/>
            <person name="Huettel B."/>
            <person name="Barry K.W."/>
            <person name="Haridas S."/>
            <person name="Chen C."/>
            <person name="Bauer D."/>
            <person name="Andreopoulos W."/>
            <person name="Pangilinan J."/>
            <person name="LaButti K."/>
            <person name="Riley R."/>
            <person name="Lipzen A."/>
            <person name="Clum A."/>
            <person name="Drula E."/>
            <person name="Henrissat B."/>
            <person name="Kohler A."/>
            <person name="Grigoriev I.V."/>
            <person name="Martin F.M."/>
            <person name="Hacquard S."/>
        </authorList>
    </citation>
    <scope>NUCLEOTIDE SEQUENCE</scope>
    <source>
        <strain evidence="9">MPI-CAGE-AT-0016</strain>
    </source>
</reference>
<evidence type="ECO:0000313" key="10">
    <source>
        <dbReference type="Proteomes" id="UP000813385"/>
    </source>
</evidence>
<dbReference type="GO" id="GO:0005762">
    <property type="term" value="C:mitochondrial large ribosomal subunit"/>
    <property type="evidence" value="ECO:0007669"/>
    <property type="project" value="TreeGrafter"/>
</dbReference>
<feature type="region of interest" description="Disordered" evidence="7">
    <location>
        <begin position="108"/>
        <end position="137"/>
    </location>
</feature>
<dbReference type="GO" id="GO:0032543">
    <property type="term" value="P:mitochondrial translation"/>
    <property type="evidence" value="ECO:0007669"/>
    <property type="project" value="InterPro"/>
</dbReference>
<keyword evidence="3" id="KW-0689">Ribosomal protein</keyword>
<dbReference type="FunFam" id="3.40.30.10:FF:000173">
    <property type="entry name" value="Mitochondrial 54S ribosomal protein"/>
    <property type="match status" value="1"/>
</dbReference>
<evidence type="ECO:0000256" key="1">
    <source>
        <dbReference type="ARBA" id="ARBA00004173"/>
    </source>
</evidence>
<dbReference type="EMBL" id="JAGPXD010000006">
    <property type="protein sequence ID" value="KAH7349860.1"/>
    <property type="molecule type" value="Genomic_DNA"/>
</dbReference>
<evidence type="ECO:0000313" key="9">
    <source>
        <dbReference type="EMBL" id="KAH7349860.1"/>
    </source>
</evidence>
<keyword evidence="4" id="KW-0496">Mitochondrion</keyword>
<keyword evidence="5" id="KW-0687">Ribonucleoprotein</keyword>